<reference evidence="1 2" key="1">
    <citation type="submission" date="2019-04" db="EMBL/GenBank/DDBJ databases">
        <title>Microbes associate with the intestines of laboratory mice.</title>
        <authorList>
            <person name="Navarre W."/>
            <person name="Wong E."/>
            <person name="Huang K.C."/>
            <person name="Tropini C."/>
            <person name="Ng K."/>
            <person name="Yu B."/>
        </authorList>
    </citation>
    <scope>NUCLEOTIDE SEQUENCE [LARGE SCALE GENOMIC DNA]</scope>
    <source>
        <strain evidence="1 2">NM83_B4-11</strain>
    </source>
</reference>
<comment type="caution">
    <text evidence="1">The sequence shown here is derived from an EMBL/GenBank/DDBJ whole genome shotgun (WGS) entry which is preliminary data.</text>
</comment>
<name>A0ABY2QE84_9SPHN</name>
<keyword evidence="2" id="KW-1185">Reference proteome</keyword>
<accession>A0ABY2QE84</accession>
<dbReference type="Proteomes" id="UP000308038">
    <property type="component" value="Unassembled WGS sequence"/>
</dbReference>
<protein>
    <submittedName>
        <fullName evidence="1">Uncharacterized protein</fullName>
    </submittedName>
</protein>
<dbReference type="InterPro" id="IPR029058">
    <property type="entry name" value="AB_hydrolase_fold"/>
</dbReference>
<sequence length="222" mass="23423">MAGTSGLTIRHYDWAGGREAMLRFGPDRGPVLVAALPFYEEANRTRAALIDVLRRLAARGIAAALPDLPGTNESLLPTGEATLARWRDAFAAACASMSGPVHSMAWRTGALVDGTAEVSSRWYLAPQTGEAAERELRRLQRAGGGEDAGGNIISDAMLAQLAGAQPTTEGSVRVVRLESDPRAADRKLPGSALWRAAEPGVDPALQALIADDVARWINGDTA</sequence>
<dbReference type="EMBL" id="SSTI01000012">
    <property type="protein sequence ID" value="THG38125.1"/>
    <property type="molecule type" value="Genomic_DNA"/>
</dbReference>
<gene>
    <name evidence="1" type="ORF">E5988_14905</name>
</gene>
<organism evidence="1 2">
    <name type="scientific">Sphingomonas olei</name>
    <dbReference type="NCBI Taxonomy" id="1886787"/>
    <lineage>
        <taxon>Bacteria</taxon>
        <taxon>Pseudomonadati</taxon>
        <taxon>Pseudomonadota</taxon>
        <taxon>Alphaproteobacteria</taxon>
        <taxon>Sphingomonadales</taxon>
        <taxon>Sphingomonadaceae</taxon>
        <taxon>Sphingomonas</taxon>
    </lineage>
</organism>
<dbReference type="SUPFAM" id="SSF53474">
    <property type="entry name" value="alpha/beta-Hydrolases"/>
    <property type="match status" value="1"/>
</dbReference>
<evidence type="ECO:0000313" key="1">
    <source>
        <dbReference type="EMBL" id="THG38125.1"/>
    </source>
</evidence>
<proteinExistence type="predicted"/>
<dbReference type="RefSeq" id="WP_136452189.1">
    <property type="nucleotide sequence ID" value="NZ_SSTI01000012.1"/>
</dbReference>
<evidence type="ECO:0000313" key="2">
    <source>
        <dbReference type="Proteomes" id="UP000308038"/>
    </source>
</evidence>